<sequence>MLLMNSTSDKGAIQIGLITIKAIQPFKKFEKKLKEIEDRISGRNKNSSIRNRTGPGQMPYAVLLPTSGEGLTFRGILIATT</sequence>
<proteinExistence type="predicted"/>
<dbReference type="SUPFAM" id="SSF48484">
    <property type="entry name" value="Lipoxigenase"/>
    <property type="match status" value="1"/>
</dbReference>
<dbReference type="Proteomes" id="UP000008827">
    <property type="component" value="Chromosome 8"/>
</dbReference>
<dbReference type="Pfam" id="PF00305">
    <property type="entry name" value="Lipoxygenase"/>
    <property type="match status" value="1"/>
</dbReference>
<dbReference type="SMR" id="A0A0R0IU63"/>
<gene>
    <name evidence="2" type="ORF">GLYMA_08G189100</name>
</gene>
<dbReference type="InParanoid" id="A0A0R0IU63"/>
<keyword evidence="4" id="KW-1185">Reference proteome</keyword>
<evidence type="ECO:0000313" key="4">
    <source>
        <dbReference type="Proteomes" id="UP000008827"/>
    </source>
</evidence>
<dbReference type="STRING" id="3847.A0A0R0IU63"/>
<dbReference type="InterPro" id="IPR013819">
    <property type="entry name" value="LipOase_C"/>
</dbReference>
<protein>
    <recommendedName>
        <fullName evidence="1">Lipoxygenase domain-containing protein</fullName>
    </recommendedName>
</protein>
<dbReference type="AlphaFoldDB" id="A0A0R0IU63"/>
<dbReference type="PaxDb" id="3847-GLYMA08G20180.1"/>
<dbReference type="EMBL" id="CM000841">
    <property type="protein sequence ID" value="KRH44089.1"/>
    <property type="molecule type" value="Genomic_DNA"/>
</dbReference>
<evidence type="ECO:0000313" key="2">
    <source>
        <dbReference type="EMBL" id="KRH44089.1"/>
    </source>
</evidence>
<dbReference type="InterPro" id="IPR036226">
    <property type="entry name" value="LipOase_C_sf"/>
</dbReference>
<dbReference type="Gene3D" id="1.20.245.10">
    <property type="entry name" value="Lipoxygenase-1, Domain 5"/>
    <property type="match status" value="1"/>
</dbReference>
<evidence type="ECO:0000313" key="3">
    <source>
        <dbReference type="EnsemblPlants" id="KRH44089"/>
    </source>
</evidence>
<reference evidence="2 3" key="1">
    <citation type="journal article" date="2010" name="Nature">
        <title>Genome sequence of the palaeopolyploid soybean.</title>
        <authorList>
            <person name="Schmutz J."/>
            <person name="Cannon S.B."/>
            <person name="Schlueter J."/>
            <person name="Ma J."/>
            <person name="Mitros T."/>
            <person name="Nelson W."/>
            <person name="Hyten D.L."/>
            <person name="Song Q."/>
            <person name="Thelen J.J."/>
            <person name="Cheng J."/>
            <person name="Xu D."/>
            <person name="Hellsten U."/>
            <person name="May G.D."/>
            <person name="Yu Y."/>
            <person name="Sakurai T."/>
            <person name="Umezawa T."/>
            <person name="Bhattacharyya M.K."/>
            <person name="Sandhu D."/>
            <person name="Valliyodan B."/>
            <person name="Lindquist E."/>
            <person name="Peto M."/>
            <person name="Grant D."/>
            <person name="Shu S."/>
            <person name="Goodstein D."/>
            <person name="Barry K."/>
            <person name="Futrell-Griggs M."/>
            <person name="Abernathy B."/>
            <person name="Du J."/>
            <person name="Tian Z."/>
            <person name="Zhu L."/>
            <person name="Gill N."/>
            <person name="Joshi T."/>
            <person name="Libault M."/>
            <person name="Sethuraman A."/>
            <person name="Zhang X.-C."/>
            <person name="Shinozaki K."/>
            <person name="Nguyen H.T."/>
            <person name="Wing R.A."/>
            <person name="Cregan P."/>
            <person name="Specht J."/>
            <person name="Grimwood J."/>
            <person name="Rokhsar D."/>
            <person name="Stacey G."/>
            <person name="Shoemaker R.C."/>
            <person name="Jackson S.A."/>
        </authorList>
    </citation>
    <scope>NUCLEOTIDE SEQUENCE [LARGE SCALE GENOMIC DNA]</scope>
    <source>
        <strain evidence="3">cv. Williams 82</strain>
        <tissue evidence="2">Callus</tissue>
    </source>
</reference>
<dbReference type="GO" id="GO:0046872">
    <property type="term" value="F:metal ion binding"/>
    <property type="evidence" value="ECO:0007669"/>
    <property type="project" value="InterPro"/>
</dbReference>
<dbReference type="EnsemblPlants" id="KRH44089">
    <property type="protein sequence ID" value="KRH44089"/>
    <property type="gene ID" value="GLYMA_08G189100"/>
</dbReference>
<dbReference type="GO" id="GO:0016702">
    <property type="term" value="F:oxidoreductase activity, acting on single donors with incorporation of molecular oxygen, incorporation of two atoms of oxygen"/>
    <property type="evidence" value="ECO:0007669"/>
    <property type="project" value="InterPro"/>
</dbReference>
<reference evidence="3" key="2">
    <citation type="submission" date="2018-02" db="UniProtKB">
        <authorList>
            <consortium name="EnsemblPlants"/>
        </authorList>
    </citation>
    <scope>IDENTIFICATION</scope>
    <source>
        <strain evidence="3">Williams 82</strain>
    </source>
</reference>
<dbReference type="OMA" id="QRDTHHW"/>
<reference evidence="2" key="3">
    <citation type="submission" date="2018-07" db="EMBL/GenBank/DDBJ databases">
        <title>WGS assembly of Glycine max.</title>
        <authorList>
            <person name="Schmutz J."/>
            <person name="Cannon S."/>
            <person name="Schlueter J."/>
            <person name="Ma J."/>
            <person name="Mitros T."/>
            <person name="Nelson W."/>
            <person name="Hyten D."/>
            <person name="Song Q."/>
            <person name="Thelen J."/>
            <person name="Cheng J."/>
            <person name="Xu D."/>
            <person name="Hellsten U."/>
            <person name="May G."/>
            <person name="Yu Y."/>
            <person name="Sakurai T."/>
            <person name="Umezawa T."/>
            <person name="Bhattacharyya M."/>
            <person name="Sandhu D."/>
            <person name="Valliyodan B."/>
            <person name="Lindquist E."/>
            <person name="Peto M."/>
            <person name="Grant D."/>
            <person name="Shu S."/>
            <person name="Goodstein D."/>
            <person name="Barry K."/>
            <person name="Futrell-Griggs M."/>
            <person name="Abernathy B."/>
            <person name="Du J."/>
            <person name="Tian Z."/>
            <person name="Zhu L."/>
            <person name="Gill N."/>
            <person name="Joshi T."/>
            <person name="Libault M."/>
            <person name="Sethuraman A."/>
            <person name="Zhang X."/>
            <person name="Shinozaki K."/>
            <person name="Nguyen H."/>
            <person name="Wing R."/>
            <person name="Cregan P."/>
            <person name="Specht J."/>
            <person name="Grimwood J."/>
            <person name="Rokhsar D."/>
            <person name="Stacey G."/>
            <person name="Shoemaker R."/>
            <person name="Jackson S."/>
        </authorList>
    </citation>
    <scope>NUCLEOTIDE SEQUENCE</scope>
    <source>
        <tissue evidence="2">Callus</tissue>
    </source>
</reference>
<organism evidence="2">
    <name type="scientific">Glycine max</name>
    <name type="common">Soybean</name>
    <name type="synonym">Glycine hispida</name>
    <dbReference type="NCBI Taxonomy" id="3847"/>
    <lineage>
        <taxon>Eukaryota</taxon>
        <taxon>Viridiplantae</taxon>
        <taxon>Streptophyta</taxon>
        <taxon>Embryophyta</taxon>
        <taxon>Tracheophyta</taxon>
        <taxon>Spermatophyta</taxon>
        <taxon>Magnoliopsida</taxon>
        <taxon>eudicotyledons</taxon>
        <taxon>Gunneridae</taxon>
        <taxon>Pentapetalae</taxon>
        <taxon>rosids</taxon>
        <taxon>fabids</taxon>
        <taxon>Fabales</taxon>
        <taxon>Fabaceae</taxon>
        <taxon>Papilionoideae</taxon>
        <taxon>50 kb inversion clade</taxon>
        <taxon>NPAAA clade</taxon>
        <taxon>indigoferoid/millettioid clade</taxon>
        <taxon>Phaseoleae</taxon>
        <taxon>Glycine</taxon>
        <taxon>Glycine subgen. Soja</taxon>
    </lineage>
</organism>
<dbReference type="OrthoDB" id="407298at2759"/>
<dbReference type="PROSITE" id="PS51393">
    <property type="entry name" value="LIPOXYGENASE_3"/>
    <property type="match status" value="1"/>
</dbReference>
<evidence type="ECO:0000259" key="1">
    <source>
        <dbReference type="PROSITE" id="PS51393"/>
    </source>
</evidence>
<dbReference type="Gramene" id="KRH44089">
    <property type="protein sequence ID" value="KRH44089"/>
    <property type="gene ID" value="GLYMA_08G189100"/>
</dbReference>
<name>A0A0R0IU63_SOYBN</name>
<accession>A0A0R0IU63</accession>
<feature type="domain" description="Lipoxygenase" evidence="1">
    <location>
        <begin position="1"/>
        <end position="81"/>
    </location>
</feature>